<dbReference type="SUPFAM" id="SSF52540">
    <property type="entry name" value="P-loop containing nucleoside triphosphate hydrolases"/>
    <property type="match status" value="1"/>
</dbReference>
<reference evidence="4 5" key="1">
    <citation type="submission" date="2022-02" db="EMBL/GenBank/DDBJ databases">
        <title>Paenibacillus sp. MBLB1776 Whole Genome Shotgun Sequencing.</title>
        <authorList>
            <person name="Hwang C.Y."/>
            <person name="Cho E.-S."/>
            <person name="Seo M.-J."/>
        </authorList>
    </citation>
    <scope>NUCLEOTIDE SEQUENCE [LARGE SCALE GENOMIC DNA]</scope>
    <source>
        <strain evidence="4 5">MBLB1776</strain>
    </source>
</reference>
<gene>
    <name evidence="4" type="primary">spoIIIAA</name>
    <name evidence="4" type="ORF">MJA45_17415</name>
</gene>
<dbReference type="AlphaFoldDB" id="A0AA96RFV6"/>
<evidence type="ECO:0000313" key="5">
    <source>
        <dbReference type="Proteomes" id="UP001305702"/>
    </source>
</evidence>
<dbReference type="KEGG" id="paun:MJA45_17415"/>
<protein>
    <submittedName>
        <fullName evidence="4">Stage III sporulation protein AA</fullName>
    </submittedName>
</protein>
<feature type="domain" description="AAA+ ATPase" evidence="3">
    <location>
        <begin position="150"/>
        <end position="291"/>
    </location>
</feature>
<dbReference type="EMBL" id="CP130318">
    <property type="protein sequence ID" value="WNQ09404.1"/>
    <property type="molecule type" value="Genomic_DNA"/>
</dbReference>
<organism evidence="4 5">
    <name type="scientific">Paenibacillus aurantius</name>
    <dbReference type="NCBI Taxonomy" id="2918900"/>
    <lineage>
        <taxon>Bacteria</taxon>
        <taxon>Bacillati</taxon>
        <taxon>Bacillota</taxon>
        <taxon>Bacilli</taxon>
        <taxon>Bacillales</taxon>
        <taxon>Paenibacillaceae</taxon>
        <taxon>Paenibacillus</taxon>
    </lineage>
</organism>
<dbReference type="InterPro" id="IPR027417">
    <property type="entry name" value="P-loop_NTPase"/>
</dbReference>
<keyword evidence="2" id="KW-0067">ATP-binding</keyword>
<dbReference type="GO" id="GO:0005524">
    <property type="term" value="F:ATP binding"/>
    <property type="evidence" value="ECO:0007669"/>
    <property type="project" value="UniProtKB-KW"/>
</dbReference>
<dbReference type="SMART" id="SM00382">
    <property type="entry name" value="AAA"/>
    <property type="match status" value="1"/>
</dbReference>
<dbReference type="PANTHER" id="PTHR20953">
    <property type="entry name" value="KINASE-RELATED"/>
    <property type="match status" value="1"/>
</dbReference>
<keyword evidence="1" id="KW-0547">Nucleotide-binding</keyword>
<dbReference type="Proteomes" id="UP001305702">
    <property type="component" value="Chromosome"/>
</dbReference>
<evidence type="ECO:0000256" key="1">
    <source>
        <dbReference type="ARBA" id="ARBA00022741"/>
    </source>
</evidence>
<evidence type="ECO:0000256" key="2">
    <source>
        <dbReference type="ARBA" id="ARBA00022840"/>
    </source>
</evidence>
<evidence type="ECO:0000259" key="3">
    <source>
        <dbReference type="SMART" id="SM00382"/>
    </source>
</evidence>
<dbReference type="NCBIfam" id="TIGR02858">
    <property type="entry name" value="spore_III_AA"/>
    <property type="match status" value="1"/>
</dbReference>
<dbReference type="InterPro" id="IPR014217">
    <property type="entry name" value="Spore_III_AA"/>
</dbReference>
<dbReference type="PANTHER" id="PTHR20953:SF3">
    <property type="entry name" value="P-LOOP CONTAINING NUCLEOSIDE TRIPHOSPHATE HYDROLASES SUPERFAMILY PROTEIN"/>
    <property type="match status" value="1"/>
</dbReference>
<dbReference type="RefSeq" id="WP_315603176.1">
    <property type="nucleotide sequence ID" value="NZ_CP130318.1"/>
</dbReference>
<dbReference type="InterPro" id="IPR003593">
    <property type="entry name" value="AAA+_ATPase"/>
</dbReference>
<dbReference type="Gene3D" id="3.40.50.300">
    <property type="entry name" value="P-loop containing nucleotide triphosphate hydrolases"/>
    <property type="match status" value="1"/>
</dbReference>
<sequence>MDSVLTVLPSSLKTIAARLPRVILSQLEEIRIRERRPLEIQYGGRSGFVSREGEIVPTEAEAYLPTREDCARLIDLLTHHSLYSFEEELRRGYITIAGGHRVGLSGRTVLEGGRVKLLRDIAGFNLRVAREVTGCAADVLPYLIDPDGATLHHTLVVSPPQQGKTTLIRDLARLVSSGWGPLPGRKVGIVDERSEIAACVRGVPHFNVGPRTDVLDSCPKAEGLMMMIRSLSPEVLMADEIGKPEDAEAIREARHAGIRVVATAHGKDLEDVKERPVLRSLCREGVFPRIVVLSKRGGRFESAVYDLSGRRLDENRVRPARGSANA</sequence>
<name>A0AA96RFV6_9BACL</name>
<evidence type="ECO:0000313" key="4">
    <source>
        <dbReference type="EMBL" id="WNQ09404.1"/>
    </source>
</evidence>
<dbReference type="Pfam" id="PF19568">
    <property type="entry name" value="Spore_III_AA"/>
    <property type="match status" value="1"/>
</dbReference>
<keyword evidence="5" id="KW-1185">Reference proteome</keyword>
<proteinExistence type="predicted"/>
<accession>A0AA96RFV6</accession>
<dbReference type="InterPro" id="IPR045735">
    <property type="entry name" value="Spore_III_AA_AAA+_ATPase"/>
</dbReference>